<dbReference type="PANTHER" id="PTHR43798">
    <property type="entry name" value="MONOACYLGLYCEROL LIPASE"/>
    <property type="match status" value="1"/>
</dbReference>
<dbReference type="PRINTS" id="PR00111">
    <property type="entry name" value="ABHYDROLASE"/>
</dbReference>
<dbReference type="InterPro" id="IPR000073">
    <property type="entry name" value="AB_hydrolase_1"/>
</dbReference>
<dbReference type="PANTHER" id="PTHR43798:SF31">
    <property type="entry name" value="AB HYDROLASE SUPERFAMILY PROTEIN YCLE"/>
    <property type="match status" value="1"/>
</dbReference>
<dbReference type="InterPro" id="IPR029058">
    <property type="entry name" value="AB_hydrolase_fold"/>
</dbReference>
<name>X1MEG2_9ZZZZ</name>
<dbReference type="AlphaFoldDB" id="X1MEG2"/>
<evidence type="ECO:0000256" key="1">
    <source>
        <dbReference type="ARBA" id="ARBA00022801"/>
    </source>
</evidence>
<feature type="non-terminal residue" evidence="3">
    <location>
        <position position="193"/>
    </location>
</feature>
<comment type="caution">
    <text evidence="3">The sequence shown here is derived from an EMBL/GenBank/DDBJ whole genome shotgun (WGS) entry which is preliminary data.</text>
</comment>
<dbReference type="InterPro" id="IPR050266">
    <property type="entry name" value="AB_hydrolase_sf"/>
</dbReference>
<dbReference type="GO" id="GO:0016787">
    <property type="term" value="F:hydrolase activity"/>
    <property type="evidence" value="ECO:0007669"/>
    <property type="project" value="UniProtKB-KW"/>
</dbReference>
<sequence>MKLLFIPGSGCGKKAWVYQTEYFSGSEAIALPGHPEGRPRSSIDGYVEWLHDYIYHQQYQDVVLVGHSMGGAVAQLYGLKYGDEVKALVLIGTGARLRVLPDWLKAVEEMVTDEAAWIKYLAERHRSTAPEIRRVVIEERMRIGPAVMLNDLLGCDKFDIMDRVHNIKLPTLVICGSEDERTPVKYAHYLASK</sequence>
<dbReference type="Pfam" id="PF12697">
    <property type="entry name" value="Abhydrolase_6"/>
    <property type="match status" value="1"/>
</dbReference>
<dbReference type="GO" id="GO:0016020">
    <property type="term" value="C:membrane"/>
    <property type="evidence" value="ECO:0007669"/>
    <property type="project" value="TreeGrafter"/>
</dbReference>
<dbReference type="Gene3D" id="3.40.50.1820">
    <property type="entry name" value="alpha/beta hydrolase"/>
    <property type="match status" value="1"/>
</dbReference>
<feature type="domain" description="AB hydrolase-1" evidence="2">
    <location>
        <begin position="3"/>
        <end position="190"/>
    </location>
</feature>
<dbReference type="EMBL" id="BARV01022002">
    <property type="protein sequence ID" value="GAI30037.1"/>
    <property type="molecule type" value="Genomic_DNA"/>
</dbReference>
<evidence type="ECO:0000313" key="3">
    <source>
        <dbReference type="EMBL" id="GAI30037.1"/>
    </source>
</evidence>
<accession>X1MEG2</accession>
<dbReference type="SUPFAM" id="SSF53474">
    <property type="entry name" value="alpha/beta-Hydrolases"/>
    <property type="match status" value="1"/>
</dbReference>
<gene>
    <name evidence="3" type="ORF">S06H3_36340</name>
</gene>
<proteinExistence type="predicted"/>
<keyword evidence="1" id="KW-0378">Hydrolase</keyword>
<organism evidence="3">
    <name type="scientific">marine sediment metagenome</name>
    <dbReference type="NCBI Taxonomy" id="412755"/>
    <lineage>
        <taxon>unclassified sequences</taxon>
        <taxon>metagenomes</taxon>
        <taxon>ecological metagenomes</taxon>
    </lineage>
</organism>
<reference evidence="3" key="1">
    <citation type="journal article" date="2014" name="Front. Microbiol.">
        <title>High frequency of phylogenetically diverse reductive dehalogenase-homologous genes in deep subseafloor sedimentary metagenomes.</title>
        <authorList>
            <person name="Kawai M."/>
            <person name="Futagami T."/>
            <person name="Toyoda A."/>
            <person name="Takaki Y."/>
            <person name="Nishi S."/>
            <person name="Hori S."/>
            <person name="Arai W."/>
            <person name="Tsubouchi T."/>
            <person name="Morono Y."/>
            <person name="Uchiyama I."/>
            <person name="Ito T."/>
            <person name="Fujiyama A."/>
            <person name="Inagaki F."/>
            <person name="Takami H."/>
        </authorList>
    </citation>
    <scope>NUCLEOTIDE SEQUENCE</scope>
    <source>
        <strain evidence="3">Expedition CK06-06</strain>
    </source>
</reference>
<protein>
    <recommendedName>
        <fullName evidence="2">AB hydrolase-1 domain-containing protein</fullName>
    </recommendedName>
</protein>
<evidence type="ECO:0000259" key="2">
    <source>
        <dbReference type="Pfam" id="PF12697"/>
    </source>
</evidence>